<gene>
    <name evidence="1" type="ORF">SAMN05443549_103115</name>
</gene>
<dbReference type="OrthoDB" id="1376385at2"/>
<sequence>MNNFSKQGGNKIKGTIFMVLLFVLMSNVAVFGQTTEENNNVQTATIENNEIVNNNIEINTIKQEAASDASNMNFVLWFMGSKQSPNANVVPAGTTAKKQFMTSGTAPNRLLIKAFLKKAVNFESAVV</sequence>
<dbReference type="Proteomes" id="UP000184516">
    <property type="component" value="Unassembled WGS sequence"/>
</dbReference>
<organism evidence="1 2">
    <name type="scientific">Flavobacterium fluvii</name>
    <dbReference type="NCBI Taxonomy" id="468056"/>
    <lineage>
        <taxon>Bacteria</taxon>
        <taxon>Pseudomonadati</taxon>
        <taxon>Bacteroidota</taxon>
        <taxon>Flavobacteriia</taxon>
        <taxon>Flavobacteriales</taxon>
        <taxon>Flavobacteriaceae</taxon>
        <taxon>Flavobacterium</taxon>
    </lineage>
</organism>
<keyword evidence="2" id="KW-1185">Reference proteome</keyword>
<accession>A0A1M5IJL9</accession>
<reference evidence="2" key="1">
    <citation type="submission" date="2016-11" db="EMBL/GenBank/DDBJ databases">
        <authorList>
            <person name="Varghese N."/>
            <person name="Submissions S."/>
        </authorList>
    </citation>
    <scope>NUCLEOTIDE SEQUENCE [LARGE SCALE GENOMIC DNA]</scope>
    <source>
        <strain evidence="2">DSM 19978</strain>
    </source>
</reference>
<dbReference type="AlphaFoldDB" id="A0A1M5IJL9"/>
<evidence type="ECO:0000313" key="1">
    <source>
        <dbReference type="EMBL" id="SHG28249.1"/>
    </source>
</evidence>
<dbReference type="RefSeq" id="WP_073369733.1">
    <property type="nucleotide sequence ID" value="NZ_FQWB01000003.1"/>
</dbReference>
<dbReference type="EMBL" id="FQWB01000003">
    <property type="protein sequence ID" value="SHG28249.1"/>
    <property type="molecule type" value="Genomic_DNA"/>
</dbReference>
<protein>
    <submittedName>
        <fullName evidence="1">Uncharacterized protein</fullName>
    </submittedName>
</protein>
<name>A0A1M5IJL9_9FLAO</name>
<evidence type="ECO:0000313" key="2">
    <source>
        <dbReference type="Proteomes" id="UP000184516"/>
    </source>
</evidence>
<proteinExistence type="predicted"/>